<proteinExistence type="predicted"/>
<name>A0A6P6XRL9_DERPT</name>
<dbReference type="InParanoid" id="A0A6P6XRL9"/>
<dbReference type="PANTHER" id="PTHR21052">
    <property type="entry name" value="SPERMATOGENESIS ASSOCIATED 11-RELATED"/>
    <property type="match status" value="1"/>
</dbReference>
<dbReference type="OMA" id="VEPHMKR"/>
<dbReference type="GeneID" id="113790552"/>
<dbReference type="InterPro" id="IPR032870">
    <property type="entry name" value="ALKBH7-like"/>
</dbReference>
<dbReference type="GO" id="GO:0006631">
    <property type="term" value="P:fatty acid metabolic process"/>
    <property type="evidence" value="ECO:0007669"/>
    <property type="project" value="TreeGrafter"/>
</dbReference>
<dbReference type="PANTHER" id="PTHR21052:SF0">
    <property type="entry name" value="ALPHA-KETOGLUTARATE-DEPENDENT DIOXYGENASE ALKB HOMOLOG 7, MITOCHONDRIAL"/>
    <property type="match status" value="1"/>
</dbReference>
<gene>
    <name evidence="4" type="primary">LOC113790552</name>
</gene>
<organism evidence="3 4">
    <name type="scientific">Dermatophagoides pteronyssinus</name>
    <name type="common">European house dust mite</name>
    <dbReference type="NCBI Taxonomy" id="6956"/>
    <lineage>
        <taxon>Eukaryota</taxon>
        <taxon>Metazoa</taxon>
        <taxon>Ecdysozoa</taxon>
        <taxon>Arthropoda</taxon>
        <taxon>Chelicerata</taxon>
        <taxon>Arachnida</taxon>
        <taxon>Acari</taxon>
        <taxon>Acariformes</taxon>
        <taxon>Sarcoptiformes</taxon>
        <taxon>Astigmata</taxon>
        <taxon>Psoroptidia</taxon>
        <taxon>Analgoidea</taxon>
        <taxon>Pyroglyphidae</taxon>
        <taxon>Dermatophagoidinae</taxon>
        <taxon>Dermatophagoides</taxon>
    </lineage>
</organism>
<dbReference type="Pfam" id="PF13532">
    <property type="entry name" value="2OG-FeII_Oxy_2"/>
    <property type="match status" value="1"/>
</dbReference>
<sequence>MFHLGQRSVRTLLRNFKLPSSSLHTTILGDDKPYFKLKVYDDHFESKFATNLKQIKNSMFVVPDFIDTNEEQSLLDEVENVFRVRRIRYEQTHWDDAIQNYRETEHLKWRPENEMIIERIRQLAFVHNTNHIKFVHILEIKADGFIKPHVDSVRFCGDTIAGISLLSDSVMRMRLESNRDIYVDVLLCRRSLYIMTGDARYLYAHEILDDKNSLFKEKYVKRDRRISIICRNEPIELTNSQ</sequence>
<comment type="cofactor">
    <cofactor evidence="1">
        <name>Fe(2+)</name>
        <dbReference type="ChEBI" id="CHEBI:29033"/>
    </cofactor>
</comment>
<dbReference type="InterPro" id="IPR037151">
    <property type="entry name" value="AlkB-like_sf"/>
</dbReference>
<dbReference type="GO" id="GO:0005759">
    <property type="term" value="C:mitochondrial matrix"/>
    <property type="evidence" value="ECO:0007669"/>
    <property type="project" value="TreeGrafter"/>
</dbReference>
<dbReference type="AlphaFoldDB" id="A0A6P6XRL9"/>
<dbReference type="OrthoDB" id="28127at2759"/>
<keyword evidence="3" id="KW-1185">Reference proteome</keyword>
<evidence type="ECO:0000313" key="3">
    <source>
        <dbReference type="Proteomes" id="UP000515146"/>
    </source>
</evidence>
<evidence type="ECO:0000256" key="1">
    <source>
        <dbReference type="ARBA" id="ARBA00001954"/>
    </source>
</evidence>
<evidence type="ECO:0000259" key="2">
    <source>
        <dbReference type="Pfam" id="PF13532"/>
    </source>
</evidence>
<dbReference type="Proteomes" id="UP000515146">
    <property type="component" value="Unplaced"/>
</dbReference>
<dbReference type="SUPFAM" id="SSF51197">
    <property type="entry name" value="Clavaminate synthase-like"/>
    <property type="match status" value="1"/>
</dbReference>
<reference evidence="4" key="1">
    <citation type="submission" date="2025-08" db="UniProtKB">
        <authorList>
            <consortium name="RefSeq"/>
        </authorList>
    </citation>
    <scope>IDENTIFICATION</scope>
    <source>
        <strain evidence="4">Airmid</strain>
    </source>
</reference>
<evidence type="ECO:0000313" key="4">
    <source>
        <dbReference type="RefSeq" id="XP_027196035.1"/>
    </source>
</evidence>
<dbReference type="GO" id="GO:0006974">
    <property type="term" value="P:DNA damage response"/>
    <property type="evidence" value="ECO:0007669"/>
    <property type="project" value="InterPro"/>
</dbReference>
<feature type="domain" description="Alpha-ketoglutarate-dependent dioxygenase AlkB-like" evidence="2">
    <location>
        <begin position="79"/>
        <end position="231"/>
    </location>
</feature>
<protein>
    <submittedName>
        <fullName evidence="4">Alpha-ketoglutarate-dependent dioxygenase alkB homolog 7, mitochondrial-like</fullName>
    </submittedName>
</protein>
<dbReference type="Gene3D" id="2.60.120.590">
    <property type="entry name" value="Alpha-ketoglutarate-dependent dioxygenase AlkB-like"/>
    <property type="match status" value="1"/>
</dbReference>
<dbReference type="FunCoup" id="A0A6P6XRL9">
    <property type="interactions" value="505"/>
</dbReference>
<dbReference type="InterPro" id="IPR027450">
    <property type="entry name" value="AlkB-like"/>
</dbReference>
<dbReference type="RefSeq" id="XP_027196035.1">
    <property type="nucleotide sequence ID" value="XM_027340234.1"/>
</dbReference>
<dbReference type="KEGG" id="dpte:113790552"/>
<accession>A0A6P6XRL9</accession>